<feature type="compositionally biased region" description="Acidic residues" evidence="1">
    <location>
        <begin position="62"/>
        <end position="73"/>
    </location>
</feature>
<dbReference type="EMBL" id="CM001217">
    <property type="protein sequence ID" value="AES58814.2"/>
    <property type="molecule type" value="Genomic_DNA"/>
</dbReference>
<dbReference type="EnsemblPlants" id="AES58814">
    <property type="protein sequence ID" value="AES58814"/>
    <property type="gene ID" value="MTR_1g008630"/>
</dbReference>
<organism evidence="3 5">
    <name type="scientific">Medicago truncatula</name>
    <name type="common">Barrel medic</name>
    <name type="synonym">Medicago tribuloides</name>
    <dbReference type="NCBI Taxonomy" id="3880"/>
    <lineage>
        <taxon>Eukaryota</taxon>
        <taxon>Viridiplantae</taxon>
        <taxon>Streptophyta</taxon>
        <taxon>Embryophyta</taxon>
        <taxon>Tracheophyta</taxon>
        <taxon>Spermatophyta</taxon>
        <taxon>Magnoliopsida</taxon>
        <taxon>eudicotyledons</taxon>
        <taxon>Gunneridae</taxon>
        <taxon>Pentapetalae</taxon>
        <taxon>rosids</taxon>
        <taxon>fabids</taxon>
        <taxon>Fabales</taxon>
        <taxon>Fabaceae</taxon>
        <taxon>Papilionoideae</taxon>
        <taxon>50 kb inversion clade</taxon>
        <taxon>NPAAA clade</taxon>
        <taxon>Hologalegina</taxon>
        <taxon>IRL clade</taxon>
        <taxon>Trifolieae</taxon>
        <taxon>Medicago</taxon>
    </lineage>
</organism>
<dbReference type="eggNOG" id="KOG0743">
    <property type="taxonomic scope" value="Eukaryota"/>
</dbReference>
<proteinExistence type="predicted"/>
<feature type="compositionally biased region" description="Basic and acidic residues" evidence="1">
    <location>
        <begin position="38"/>
        <end position="61"/>
    </location>
</feature>
<keyword evidence="5" id="KW-1185">Reference proteome</keyword>
<evidence type="ECO:0000256" key="1">
    <source>
        <dbReference type="SAM" id="MobiDB-lite"/>
    </source>
</evidence>
<evidence type="ECO:0000313" key="3">
    <source>
        <dbReference type="EMBL" id="AES58814.2"/>
    </source>
</evidence>
<dbReference type="Pfam" id="PF25568">
    <property type="entry name" value="AAA_lid_At3g28540"/>
    <property type="match status" value="1"/>
</dbReference>
<name>G7I4E6_MEDTR</name>
<dbReference type="AlphaFoldDB" id="G7I4E6"/>
<evidence type="ECO:0000313" key="5">
    <source>
        <dbReference type="Proteomes" id="UP000002051"/>
    </source>
</evidence>
<protein>
    <recommendedName>
        <fullName evidence="2">AAA+ ATPase At3g28540-like C-terminal domain-containing protein</fullName>
    </recommendedName>
</protein>
<dbReference type="Proteomes" id="UP000002051">
    <property type="component" value="Unassembled WGS sequence"/>
</dbReference>
<evidence type="ECO:0000313" key="4">
    <source>
        <dbReference type="EnsemblPlants" id="AES58814"/>
    </source>
</evidence>
<feature type="domain" description="AAA+ ATPase At3g28540-like C-terminal" evidence="2">
    <location>
        <begin position="1"/>
        <end position="59"/>
    </location>
</feature>
<dbReference type="PaxDb" id="3880-AES58814"/>
<reference evidence="3 5" key="2">
    <citation type="journal article" date="2014" name="BMC Genomics">
        <title>An improved genome release (version Mt4.0) for the model legume Medicago truncatula.</title>
        <authorList>
            <person name="Tang H."/>
            <person name="Krishnakumar V."/>
            <person name="Bidwell S."/>
            <person name="Rosen B."/>
            <person name="Chan A."/>
            <person name="Zhou S."/>
            <person name="Gentzbittel L."/>
            <person name="Childs K.L."/>
            <person name="Yandell M."/>
            <person name="Gundlach H."/>
            <person name="Mayer K.F."/>
            <person name="Schwartz D.C."/>
            <person name="Town C.D."/>
        </authorList>
    </citation>
    <scope>GENOME REANNOTATION</scope>
    <source>
        <strain evidence="4 5">cv. Jemalong A17</strain>
    </source>
</reference>
<dbReference type="InterPro" id="IPR058017">
    <property type="entry name" value="At3g28540-like_C"/>
</dbReference>
<accession>G7I4E6</accession>
<reference evidence="4" key="3">
    <citation type="submission" date="2015-04" db="UniProtKB">
        <authorList>
            <consortium name="EnsemblPlants"/>
        </authorList>
    </citation>
    <scope>IDENTIFICATION</scope>
    <source>
        <strain evidence="4">cv. Jemalong A17</strain>
    </source>
</reference>
<sequence>MLAMSYLSIESHPLFKTVRCLLEETNITQADVAENLMPKEEAEMKAKKEAEMKVEKEKGTSEEDSLEEEAEDAEDKKLDLRKEIGNGNS</sequence>
<dbReference type="STRING" id="3880.G7I4E6"/>
<reference evidence="3 5" key="1">
    <citation type="journal article" date="2011" name="Nature">
        <title>The Medicago genome provides insight into the evolution of rhizobial symbioses.</title>
        <authorList>
            <person name="Young N.D."/>
            <person name="Debelle F."/>
            <person name="Oldroyd G.E."/>
            <person name="Geurts R."/>
            <person name="Cannon S.B."/>
            <person name="Udvardi M.K."/>
            <person name="Benedito V.A."/>
            <person name="Mayer K.F."/>
            <person name="Gouzy J."/>
            <person name="Schoof H."/>
            <person name="Van de Peer Y."/>
            <person name="Proost S."/>
            <person name="Cook D.R."/>
            <person name="Meyers B.C."/>
            <person name="Spannagl M."/>
            <person name="Cheung F."/>
            <person name="De Mita S."/>
            <person name="Krishnakumar V."/>
            <person name="Gundlach H."/>
            <person name="Zhou S."/>
            <person name="Mudge J."/>
            <person name="Bharti A.K."/>
            <person name="Murray J.D."/>
            <person name="Naoumkina M.A."/>
            <person name="Rosen B."/>
            <person name="Silverstein K.A."/>
            <person name="Tang H."/>
            <person name="Rombauts S."/>
            <person name="Zhao P.X."/>
            <person name="Zhou P."/>
            <person name="Barbe V."/>
            <person name="Bardou P."/>
            <person name="Bechner M."/>
            <person name="Bellec A."/>
            <person name="Berger A."/>
            <person name="Berges H."/>
            <person name="Bidwell S."/>
            <person name="Bisseling T."/>
            <person name="Choisne N."/>
            <person name="Couloux A."/>
            <person name="Denny R."/>
            <person name="Deshpande S."/>
            <person name="Dai X."/>
            <person name="Doyle J.J."/>
            <person name="Dudez A.M."/>
            <person name="Farmer A.D."/>
            <person name="Fouteau S."/>
            <person name="Franken C."/>
            <person name="Gibelin C."/>
            <person name="Gish J."/>
            <person name="Goldstein S."/>
            <person name="Gonzalez A.J."/>
            <person name="Green P.J."/>
            <person name="Hallab A."/>
            <person name="Hartog M."/>
            <person name="Hua A."/>
            <person name="Humphray S.J."/>
            <person name="Jeong D.H."/>
            <person name="Jing Y."/>
            <person name="Jocker A."/>
            <person name="Kenton S.M."/>
            <person name="Kim D.J."/>
            <person name="Klee K."/>
            <person name="Lai H."/>
            <person name="Lang C."/>
            <person name="Lin S."/>
            <person name="Macmil S.L."/>
            <person name="Magdelenat G."/>
            <person name="Matthews L."/>
            <person name="McCorrison J."/>
            <person name="Monaghan E.L."/>
            <person name="Mun J.H."/>
            <person name="Najar F.Z."/>
            <person name="Nicholson C."/>
            <person name="Noirot C."/>
            <person name="O'Bleness M."/>
            <person name="Paule C.R."/>
            <person name="Poulain J."/>
            <person name="Prion F."/>
            <person name="Qin B."/>
            <person name="Qu C."/>
            <person name="Retzel E.F."/>
            <person name="Riddle C."/>
            <person name="Sallet E."/>
            <person name="Samain S."/>
            <person name="Samson N."/>
            <person name="Sanders I."/>
            <person name="Saurat O."/>
            <person name="Scarpelli C."/>
            <person name="Schiex T."/>
            <person name="Segurens B."/>
            <person name="Severin A.J."/>
            <person name="Sherrier D.J."/>
            <person name="Shi R."/>
            <person name="Sims S."/>
            <person name="Singer S.R."/>
            <person name="Sinharoy S."/>
            <person name="Sterck L."/>
            <person name="Viollet A."/>
            <person name="Wang B.B."/>
            <person name="Wang K."/>
            <person name="Wang M."/>
            <person name="Wang X."/>
            <person name="Warfsmann J."/>
            <person name="Weissenbach J."/>
            <person name="White D.D."/>
            <person name="White J.D."/>
            <person name="Wiley G.B."/>
            <person name="Wincker P."/>
            <person name="Xing Y."/>
            <person name="Yang L."/>
            <person name="Yao Z."/>
            <person name="Ying F."/>
            <person name="Zhai J."/>
            <person name="Zhou L."/>
            <person name="Zuber A."/>
            <person name="Denarie J."/>
            <person name="Dixon R.A."/>
            <person name="May G.D."/>
            <person name="Schwartz D.C."/>
            <person name="Rogers J."/>
            <person name="Quetier F."/>
            <person name="Town C.D."/>
            <person name="Roe B.A."/>
        </authorList>
    </citation>
    <scope>NUCLEOTIDE SEQUENCE [LARGE SCALE GENOMIC DNA]</scope>
    <source>
        <strain evidence="3">A17</strain>
        <strain evidence="4 5">cv. Jemalong A17</strain>
    </source>
</reference>
<evidence type="ECO:0000259" key="2">
    <source>
        <dbReference type="Pfam" id="PF25568"/>
    </source>
</evidence>
<accession>A0A0C3UI78</accession>
<dbReference type="HOGENOM" id="CLU_010189_5_4_1"/>
<feature type="region of interest" description="Disordered" evidence="1">
    <location>
        <begin position="38"/>
        <end position="89"/>
    </location>
</feature>
<dbReference type="Gene3D" id="6.10.280.40">
    <property type="match status" value="1"/>
</dbReference>
<feature type="compositionally biased region" description="Basic and acidic residues" evidence="1">
    <location>
        <begin position="74"/>
        <end position="89"/>
    </location>
</feature>
<gene>
    <name evidence="3" type="ordered locus">MTR_1g008630</name>
</gene>